<organism evidence="2 3">
    <name type="scientific">Tistlia consotensis USBA 355</name>
    <dbReference type="NCBI Taxonomy" id="560819"/>
    <lineage>
        <taxon>Bacteria</taxon>
        <taxon>Pseudomonadati</taxon>
        <taxon>Pseudomonadota</taxon>
        <taxon>Alphaproteobacteria</taxon>
        <taxon>Rhodospirillales</taxon>
        <taxon>Rhodovibrionaceae</taxon>
        <taxon>Tistlia</taxon>
    </lineage>
</organism>
<dbReference type="Pfam" id="PF02211">
    <property type="entry name" value="NHase_beta_C"/>
    <property type="match status" value="1"/>
</dbReference>
<dbReference type="EMBL" id="FWZX01000031">
    <property type="protein sequence ID" value="SMF72903.1"/>
    <property type="molecule type" value="Genomic_DNA"/>
</dbReference>
<dbReference type="InterPro" id="IPR024690">
    <property type="entry name" value="CN_hydtase_beta_dom_C"/>
</dbReference>
<dbReference type="Proteomes" id="UP000192917">
    <property type="component" value="Unassembled WGS sequence"/>
</dbReference>
<name>A0A1Y6CR66_9PROT</name>
<evidence type="ECO:0000313" key="3">
    <source>
        <dbReference type="Proteomes" id="UP000192917"/>
    </source>
</evidence>
<evidence type="ECO:0000313" key="2">
    <source>
        <dbReference type="EMBL" id="SMF72903.1"/>
    </source>
</evidence>
<evidence type="ECO:0000259" key="1">
    <source>
        <dbReference type="Pfam" id="PF02211"/>
    </source>
</evidence>
<reference evidence="2 3" key="1">
    <citation type="submission" date="2017-04" db="EMBL/GenBank/DDBJ databases">
        <authorList>
            <person name="Afonso C.L."/>
            <person name="Miller P.J."/>
            <person name="Scott M.A."/>
            <person name="Spackman E."/>
            <person name="Goraichik I."/>
            <person name="Dimitrov K.M."/>
            <person name="Suarez D.L."/>
            <person name="Swayne D.E."/>
        </authorList>
    </citation>
    <scope>NUCLEOTIDE SEQUENCE [LARGE SCALE GENOMIC DNA]</scope>
    <source>
        <strain evidence="2 3">USBA 355</strain>
    </source>
</reference>
<dbReference type="InterPro" id="IPR008990">
    <property type="entry name" value="Elect_transpt_acc-like_dom_sf"/>
</dbReference>
<dbReference type="STRING" id="560819.SAMN05428998_13168"/>
<proteinExistence type="predicted"/>
<accession>A0A1Y6CR66</accession>
<gene>
    <name evidence="2" type="ORF">SAMN05428998_13168</name>
</gene>
<sequence length="95" mass="10806">MSAPRFALGATVRIAERTPPVHHRVPSYAKGQVGRIVRVCHEHGLPEAYIRGDGRPFQRLYRVRLDQKALWRDYAGAAGDTLDIEIFEPWLEPAE</sequence>
<feature type="domain" description="Nitrile hydratase beta subunit" evidence="1">
    <location>
        <begin position="3"/>
        <end position="93"/>
    </location>
</feature>
<keyword evidence="3" id="KW-1185">Reference proteome</keyword>
<dbReference type="Gene3D" id="2.30.30.50">
    <property type="match status" value="1"/>
</dbReference>
<protein>
    <submittedName>
        <fullName evidence="2">Nitrile hydratase</fullName>
    </submittedName>
</protein>
<dbReference type="RefSeq" id="WP_200808674.1">
    <property type="nucleotide sequence ID" value="NZ_FWZX01000031.1"/>
</dbReference>
<dbReference type="SUPFAM" id="SSF50090">
    <property type="entry name" value="Electron transport accessory proteins"/>
    <property type="match status" value="1"/>
</dbReference>
<dbReference type="AlphaFoldDB" id="A0A1Y6CR66"/>